<accession>A0A1B6ILS2</accession>
<dbReference type="GO" id="GO:0036503">
    <property type="term" value="P:ERAD pathway"/>
    <property type="evidence" value="ECO:0007669"/>
    <property type="project" value="TreeGrafter"/>
</dbReference>
<dbReference type="AlphaFoldDB" id="A0A1B6ILS2"/>
<reference evidence="4" key="1">
    <citation type="submission" date="2015-11" db="EMBL/GenBank/DDBJ databases">
        <title>De novo transcriptome assembly of four potential Pierce s Disease insect vectors from Arizona vineyards.</title>
        <authorList>
            <person name="Tassone E.E."/>
        </authorList>
    </citation>
    <scope>NUCLEOTIDE SEQUENCE</scope>
</reference>
<feature type="region of interest" description="Disordered" evidence="2">
    <location>
        <begin position="335"/>
        <end position="395"/>
    </location>
</feature>
<dbReference type="GO" id="GO:0005783">
    <property type="term" value="C:endoplasmic reticulum"/>
    <property type="evidence" value="ECO:0007669"/>
    <property type="project" value="TreeGrafter"/>
</dbReference>
<name>A0A1B6ILS2_9HEMI</name>
<proteinExistence type="predicted"/>
<organism evidence="4">
    <name type="scientific">Homalodisca liturata</name>
    <dbReference type="NCBI Taxonomy" id="320908"/>
    <lineage>
        <taxon>Eukaryota</taxon>
        <taxon>Metazoa</taxon>
        <taxon>Ecdysozoa</taxon>
        <taxon>Arthropoda</taxon>
        <taxon>Hexapoda</taxon>
        <taxon>Insecta</taxon>
        <taxon>Pterygota</taxon>
        <taxon>Neoptera</taxon>
        <taxon>Paraneoptera</taxon>
        <taxon>Hemiptera</taxon>
        <taxon>Auchenorrhyncha</taxon>
        <taxon>Membracoidea</taxon>
        <taxon>Cicadellidae</taxon>
        <taxon>Cicadellinae</taxon>
        <taxon>Proconiini</taxon>
        <taxon>Homalodisca</taxon>
    </lineage>
</organism>
<dbReference type="EMBL" id="GECU01019861">
    <property type="protein sequence ID" value="JAS87845.1"/>
    <property type="molecule type" value="Transcribed_RNA"/>
</dbReference>
<evidence type="ECO:0000313" key="4">
    <source>
        <dbReference type="EMBL" id="JAS87845.1"/>
    </source>
</evidence>
<dbReference type="Gene3D" id="3.10.20.90">
    <property type="entry name" value="Phosphatidylinositol 3-kinase Catalytic Subunit, Chain A, domain 1"/>
    <property type="match status" value="1"/>
</dbReference>
<dbReference type="Pfam" id="PF00789">
    <property type="entry name" value="UBX"/>
    <property type="match status" value="1"/>
</dbReference>
<feature type="compositionally biased region" description="Low complexity" evidence="2">
    <location>
        <begin position="335"/>
        <end position="358"/>
    </location>
</feature>
<evidence type="ECO:0000259" key="3">
    <source>
        <dbReference type="PROSITE" id="PS50033"/>
    </source>
</evidence>
<evidence type="ECO:0000256" key="2">
    <source>
        <dbReference type="SAM" id="MobiDB-lite"/>
    </source>
</evidence>
<dbReference type="SUPFAM" id="SSF54236">
    <property type="entry name" value="Ubiquitin-like"/>
    <property type="match status" value="1"/>
</dbReference>
<dbReference type="PANTHER" id="PTHR46424:SF1">
    <property type="entry name" value="UBX DOMAIN-CONTAINING PROTEIN 4"/>
    <property type="match status" value="1"/>
</dbReference>
<dbReference type="CDD" id="cd01767">
    <property type="entry name" value="UBX"/>
    <property type="match status" value="1"/>
</dbReference>
<dbReference type="PANTHER" id="PTHR46424">
    <property type="entry name" value="UBX DOMAIN-CONTAINING PROTEIN 4"/>
    <property type="match status" value="1"/>
</dbReference>
<dbReference type="PROSITE" id="PS50033">
    <property type="entry name" value="UBX"/>
    <property type="match status" value="1"/>
</dbReference>
<sequence length="395" mass="44375">MVFHNIESISDVLSGQRIIIYYIEGKLSGIKRNDIKLCKKALETALEMLEKKNDDLLIIQVLHGSEQFIQFDELYKPDVTGAATLFIVNNEGIPLLCEQINHADSVPNVIESLIINCKLNRIHRIDVSKTTQNDIESVSHLMSDSKEVGTTVNNKTTTKKTFSESLPKVVTATTVGHESINSKELASIPTTSQVTVTDETVPNQITQPMSTELRIVLPNGDKVIQKFDRDASLQEVWVYISVTYHNLKDFDLKTFNRQVFSQEEYTKTLQSLALYPNGVIFVVVKNVVPFNNNSISMLIYNGLHSVMARTTSVFHYVQGLLFWVWNSFFPNNGSNGNTRSGRQSRPLQSGSNQSSSQKGSKKSASRPLGNVHTLRRNDDSDDENNRYNGNSTQQK</sequence>
<protein>
    <recommendedName>
        <fullName evidence="1">UBX domain-containing protein 4</fullName>
    </recommendedName>
</protein>
<dbReference type="InterPro" id="IPR001012">
    <property type="entry name" value="UBX_dom"/>
</dbReference>
<evidence type="ECO:0000256" key="1">
    <source>
        <dbReference type="ARBA" id="ARBA00040925"/>
    </source>
</evidence>
<gene>
    <name evidence="4" type="ORF">g.16049</name>
</gene>
<dbReference type="InterPro" id="IPR029071">
    <property type="entry name" value="Ubiquitin-like_domsf"/>
</dbReference>
<feature type="domain" description="UBX" evidence="3">
    <location>
        <begin position="206"/>
        <end position="282"/>
    </location>
</feature>
<dbReference type="SMART" id="SM00166">
    <property type="entry name" value="UBX"/>
    <property type="match status" value="1"/>
</dbReference>